<gene>
    <name evidence="1" type="ORF">Enr13x_69820</name>
</gene>
<dbReference type="Proteomes" id="UP000319004">
    <property type="component" value="Chromosome"/>
</dbReference>
<dbReference type="AlphaFoldDB" id="A0A518I1T2"/>
<evidence type="ECO:0000313" key="2">
    <source>
        <dbReference type="Proteomes" id="UP000319004"/>
    </source>
</evidence>
<protein>
    <submittedName>
        <fullName evidence="1">Uncharacterized protein</fullName>
    </submittedName>
</protein>
<proteinExistence type="predicted"/>
<keyword evidence="2" id="KW-1185">Reference proteome</keyword>
<name>A0A518I1T2_9BACT</name>
<sequence length="59" mass="5959">MYDGPSGPSPVGLAPTTGEVALDTIAALMCCPSPSAWTVKNAAATTVSDPNWSDSFTVT</sequence>
<evidence type="ECO:0000313" key="1">
    <source>
        <dbReference type="EMBL" id="QDV47073.1"/>
    </source>
</evidence>
<accession>A0A518I1T2</accession>
<reference evidence="1 2" key="1">
    <citation type="submission" date="2019-03" db="EMBL/GenBank/DDBJ databases">
        <title>Deep-cultivation of Planctomycetes and their phenomic and genomic characterization uncovers novel biology.</title>
        <authorList>
            <person name="Wiegand S."/>
            <person name="Jogler M."/>
            <person name="Boedeker C."/>
            <person name="Pinto D."/>
            <person name="Vollmers J."/>
            <person name="Rivas-Marin E."/>
            <person name="Kohn T."/>
            <person name="Peeters S.H."/>
            <person name="Heuer A."/>
            <person name="Rast P."/>
            <person name="Oberbeckmann S."/>
            <person name="Bunk B."/>
            <person name="Jeske O."/>
            <person name="Meyerdierks A."/>
            <person name="Storesund J.E."/>
            <person name="Kallscheuer N."/>
            <person name="Luecker S."/>
            <person name="Lage O.M."/>
            <person name="Pohl T."/>
            <person name="Merkel B.J."/>
            <person name="Hornburger P."/>
            <person name="Mueller R.-W."/>
            <person name="Bruemmer F."/>
            <person name="Labrenz M."/>
            <person name="Spormann A.M."/>
            <person name="Op den Camp H."/>
            <person name="Overmann J."/>
            <person name="Amann R."/>
            <person name="Jetten M.S.M."/>
            <person name="Mascher T."/>
            <person name="Medema M.H."/>
            <person name="Devos D.P."/>
            <person name="Kaster A.-K."/>
            <person name="Ovreas L."/>
            <person name="Rohde M."/>
            <person name="Galperin M.Y."/>
            <person name="Jogler C."/>
        </authorList>
    </citation>
    <scope>NUCLEOTIDE SEQUENCE [LARGE SCALE GENOMIC DNA]</scope>
    <source>
        <strain evidence="1 2">Enr13</strain>
    </source>
</reference>
<dbReference type="KEGG" id="snep:Enr13x_69820"/>
<dbReference type="EMBL" id="CP037423">
    <property type="protein sequence ID" value="QDV47073.1"/>
    <property type="molecule type" value="Genomic_DNA"/>
</dbReference>
<organism evidence="1 2">
    <name type="scientific">Stieleria neptunia</name>
    <dbReference type="NCBI Taxonomy" id="2527979"/>
    <lineage>
        <taxon>Bacteria</taxon>
        <taxon>Pseudomonadati</taxon>
        <taxon>Planctomycetota</taxon>
        <taxon>Planctomycetia</taxon>
        <taxon>Pirellulales</taxon>
        <taxon>Pirellulaceae</taxon>
        <taxon>Stieleria</taxon>
    </lineage>
</organism>